<evidence type="ECO:0000313" key="3">
    <source>
        <dbReference type="Proteomes" id="UP000465601"/>
    </source>
</evidence>
<feature type="domain" description="DUF4397" evidence="1">
    <location>
        <begin position="3"/>
        <end position="118"/>
    </location>
</feature>
<feature type="domain" description="DUF4397" evidence="1">
    <location>
        <begin position="121"/>
        <end position="185"/>
    </location>
</feature>
<dbReference type="Proteomes" id="UP000465601">
    <property type="component" value="Unassembled WGS sequence"/>
</dbReference>
<protein>
    <submittedName>
        <fullName evidence="2">DUF4397 domain-containing protein</fullName>
    </submittedName>
</protein>
<sequence>MSSYIRVFHAVPDAPAVDVYANNCLIVNNISYKHISQYLYLPSGPTNIKIYPAGSMGIPVLDVNIVVPPMEILTVAAVGTLSTIGLLVIEEPKFCNPYHQSNIRFAHLSPNAPSVDITLRDGTVIFGNVSFKDVTDYLRVAPGIYELQVRIAGTNQVVLNLPPVALNPKTFYTIYAVGLVGEMPPLQALLSVDRIC</sequence>
<dbReference type="OrthoDB" id="9783299at2"/>
<gene>
    <name evidence="2" type="ORF">F8153_06175</name>
</gene>
<dbReference type="InterPro" id="IPR025510">
    <property type="entry name" value="DUF4397"/>
</dbReference>
<proteinExistence type="predicted"/>
<dbReference type="Pfam" id="PF14344">
    <property type="entry name" value="DUF4397"/>
    <property type="match status" value="2"/>
</dbReference>
<dbReference type="AlphaFoldDB" id="A0A833HPF8"/>
<keyword evidence="3" id="KW-1185">Reference proteome</keyword>
<name>A0A833HPF8_9FIRM</name>
<reference evidence="2 3" key="1">
    <citation type="submission" date="2019-10" db="EMBL/GenBank/DDBJ databases">
        <title>Alkaliphilus serpentinus sp. nov. and Alkaliphilus pronyensis sp. nov., two novel anaerobic alkaliphilic species isolated from the serpentinized-hosted hydrothermal field of the Prony Bay (New Caledonia).</title>
        <authorList>
            <person name="Postec A."/>
        </authorList>
    </citation>
    <scope>NUCLEOTIDE SEQUENCE [LARGE SCALE GENOMIC DNA]</scope>
    <source>
        <strain evidence="2 3">LacT</strain>
    </source>
</reference>
<dbReference type="EMBL" id="WBZB01000016">
    <property type="protein sequence ID" value="KAB3530693.1"/>
    <property type="molecule type" value="Genomic_DNA"/>
</dbReference>
<accession>A0A833HPF8</accession>
<comment type="caution">
    <text evidence="2">The sequence shown here is derived from an EMBL/GenBank/DDBJ whole genome shotgun (WGS) entry which is preliminary data.</text>
</comment>
<evidence type="ECO:0000259" key="1">
    <source>
        <dbReference type="Pfam" id="PF14344"/>
    </source>
</evidence>
<organism evidence="2 3">
    <name type="scientific">Alkaliphilus serpentinus</name>
    <dbReference type="NCBI Taxonomy" id="1482731"/>
    <lineage>
        <taxon>Bacteria</taxon>
        <taxon>Bacillati</taxon>
        <taxon>Bacillota</taxon>
        <taxon>Clostridia</taxon>
        <taxon>Peptostreptococcales</taxon>
        <taxon>Natronincolaceae</taxon>
        <taxon>Alkaliphilus</taxon>
    </lineage>
</organism>
<evidence type="ECO:0000313" key="2">
    <source>
        <dbReference type="EMBL" id="KAB3530693.1"/>
    </source>
</evidence>
<dbReference type="RefSeq" id="WP_151865504.1">
    <property type="nucleotide sequence ID" value="NZ_WBZB01000016.1"/>
</dbReference>